<dbReference type="GO" id="GO:0005886">
    <property type="term" value="C:plasma membrane"/>
    <property type="evidence" value="ECO:0007669"/>
    <property type="project" value="UniProtKB-SubCell"/>
</dbReference>
<evidence type="ECO:0000256" key="1">
    <source>
        <dbReference type="ARBA" id="ARBA00004167"/>
    </source>
</evidence>
<dbReference type="PROSITE" id="PS52015">
    <property type="entry name" value="TONB_CTD"/>
    <property type="match status" value="1"/>
</dbReference>
<keyword evidence="3" id="KW-1133">Transmembrane helix</keyword>
<dbReference type="Pfam" id="PF08238">
    <property type="entry name" value="Sel1"/>
    <property type="match status" value="1"/>
</dbReference>
<dbReference type="SUPFAM" id="SSF81901">
    <property type="entry name" value="HCP-like"/>
    <property type="match status" value="2"/>
</dbReference>
<dbReference type="GO" id="GO:0055085">
    <property type="term" value="P:transmembrane transport"/>
    <property type="evidence" value="ECO:0007669"/>
    <property type="project" value="InterPro"/>
</dbReference>
<evidence type="ECO:0000313" key="8">
    <source>
        <dbReference type="Proteomes" id="UP000179786"/>
    </source>
</evidence>
<dbReference type="InterPro" id="IPR037682">
    <property type="entry name" value="TonB_C"/>
</dbReference>
<dbReference type="InterPro" id="IPR006597">
    <property type="entry name" value="Sel1-like"/>
</dbReference>
<dbReference type="SMART" id="SM00671">
    <property type="entry name" value="SEL1"/>
    <property type="match status" value="2"/>
</dbReference>
<dbReference type="AlphaFoldDB" id="A0A1S1MUT8"/>
<keyword evidence="8" id="KW-1185">Reference proteome</keyword>
<accession>A0A1S1MUT8</accession>
<gene>
    <name evidence="7" type="ORF">BET10_12970</name>
</gene>
<proteinExistence type="inferred from homology"/>
<dbReference type="GO" id="GO:0030288">
    <property type="term" value="C:outer membrane-bounded periplasmic space"/>
    <property type="evidence" value="ECO:0007669"/>
    <property type="project" value="InterPro"/>
</dbReference>
<keyword evidence="5" id="KW-0735">Signal-anchor</keyword>
<dbReference type="EMBL" id="MKJU01000026">
    <property type="protein sequence ID" value="OHU90304.1"/>
    <property type="molecule type" value="Genomic_DNA"/>
</dbReference>
<dbReference type="Pfam" id="PF03544">
    <property type="entry name" value="TonB_C"/>
    <property type="match status" value="1"/>
</dbReference>
<keyword evidence="2" id="KW-0812">Transmembrane</keyword>
<keyword evidence="5" id="KW-0653">Protein transport</keyword>
<dbReference type="SUPFAM" id="SSF74653">
    <property type="entry name" value="TolA/TonB C-terminal domain"/>
    <property type="match status" value="1"/>
</dbReference>
<dbReference type="InterPro" id="IPR006260">
    <property type="entry name" value="TonB/TolA_C"/>
</dbReference>
<dbReference type="STRING" id="1859457.BET10_12970"/>
<dbReference type="Proteomes" id="UP000179786">
    <property type="component" value="Unassembled WGS sequence"/>
</dbReference>
<dbReference type="NCBIfam" id="TIGR01352">
    <property type="entry name" value="tonB_Cterm"/>
    <property type="match status" value="1"/>
</dbReference>
<dbReference type="InterPro" id="IPR050767">
    <property type="entry name" value="Sel1_AlgK"/>
</dbReference>
<comment type="caution">
    <text evidence="7">The sequence shown here is derived from an EMBL/GenBank/DDBJ whole genome shotgun (WGS) entry which is preliminary data.</text>
</comment>
<dbReference type="PANTHER" id="PTHR11102:SF160">
    <property type="entry name" value="ERAD-ASSOCIATED E3 UBIQUITIN-PROTEIN LIGASE COMPONENT HRD3"/>
    <property type="match status" value="1"/>
</dbReference>
<evidence type="ECO:0000256" key="4">
    <source>
        <dbReference type="ARBA" id="ARBA00023136"/>
    </source>
</evidence>
<dbReference type="Gene3D" id="1.25.40.10">
    <property type="entry name" value="Tetratricopeptide repeat domain"/>
    <property type="match status" value="2"/>
</dbReference>
<dbReference type="InterPro" id="IPR003538">
    <property type="entry name" value="TonB"/>
</dbReference>
<evidence type="ECO:0000256" key="3">
    <source>
        <dbReference type="ARBA" id="ARBA00022989"/>
    </source>
</evidence>
<sequence length="442" mass="50317">MHSNLIIRLIFLLLCGCSWLGRADLYDATLAYQDANYQRAFTQFNHLAKLGNADAMYNLGVMYLYGQGVEKSVASAFAWFSLAHDFGVTEALQTAQLVLQQAKQPKDLQDFVRQQRDNLAKTYLLDSTLPRLEKAETIPSPKKIADVLPNYPEEAVRQGVEGWVWLEFDIDSSGKAINIEVIDSYPKHTFTASLLNAVEKWRYSGAKTNHSLIYHFATYKGEQYHATLKLQKKDYEQQLMLNIDAAEKGVAQVQYNIANWLSMKDYNAYQLLRYHWRTDNPSNRLLLAAAKNGFNLAQYRLAIQLLSRKEEELATLWLHHAAKTMNVARFRLATILLQNSHDEQAQIKALDILEQAASEKHLRAIILLATTHLNITEDLEKAKYWVEQGLSLDTTHPQLLLLSAKLTSSKVQVNRLLSQALKSAMDRGWSTAEIRAFSQLAQ</sequence>
<protein>
    <recommendedName>
        <fullName evidence="5">Protein TonB</fullName>
    </recommendedName>
</protein>
<dbReference type="PRINTS" id="PR01374">
    <property type="entry name" value="TONBPROTEIN"/>
</dbReference>
<dbReference type="RefSeq" id="WP_070985668.1">
    <property type="nucleotide sequence ID" value="NZ_MKJU01000026.1"/>
</dbReference>
<evidence type="ECO:0000256" key="5">
    <source>
        <dbReference type="RuleBase" id="RU362123"/>
    </source>
</evidence>
<reference evidence="7 8" key="1">
    <citation type="submission" date="2016-09" db="EMBL/GenBank/DDBJ databases">
        <title>Pseudoalteromonas amylolytica sp. nov., isolated from the surface seawater.</title>
        <authorList>
            <person name="Wu Y.-H."/>
            <person name="Cheng H."/>
            <person name="Jin X.-B."/>
            <person name="Wang C.-S."/>
            <person name="Xu X.-W."/>
        </authorList>
    </citation>
    <scope>NUCLEOTIDE SEQUENCE [LARGE SCALE GENOMIC DNA]</scope>
    <source>
        <strain evidence="7 8">JW1</strain>
    </source>
</reference>
<dbReference type="GO" id="GO:0015891">
    <property type="term" value="P:siderophore transport"/>
    <property type="evidence" value="ECO:0007669"/>
    <property type="project" value="InterPro"/>
</dbReference>
<feature type="domain" description="TonB C-terminal" evidence="6">
    <location>
        <begin position="136"/>
        <end position="237"/>
    </location>
</feature>
<evidence type="ECO:0000256" key="2">
    <source>
        <dbReference type="ARBA" id="ARBA00022692"/>
    </source>
</evidence>
<keyword evidence="5" id="KW-1003">Cell membrane</keyword>
<dbReference type="InterPro" id="IPR011990">
    <property type="entry name" value="TPR-like_helical_dom_sf"/>
</dbReference>
<dbReference type="Gene3D" id="3.30.2420.10">
    <property type="entry name" value="TonB"/>
    <property type="match status" value="1"/>
</dbReference>
<keyword evidence="5" id="KW-0813">Transport</keyword>
<evidence type="ECO:0000313" key="7">
    <source>
        <dbReference type="EMBL" id="OHU90304.1"/>
    </source>
</evidence>
<evidence type="ECO:0000259" key="6">
    <source>
        <dbReference type="PROSITE" id="PS52015"/>
    </source>
</evidence>
<keyword evidence="4" id="KW-0472">Membrane</keyword>
<comment type="similarity">
    <text evidence="5">Belongs to the TonB family.</text>
</comment>
<keyword evidence="5" id="KW-0997">Cell inner membrane</keyword>
<comment type="subcellular location">
    <subcellularLocation>
        <location evidence="5">Cell inner membrane</location>
        <topology evidence="5">Single-pass membrane protein</topology>
        <orientation evidence="5">Periplasmic side</orientation>
    </subcellularLocation>
    <subcellularLocation>
        <location evidence="1">Membrane</location>
        <topology evidence="1">Single-pass membrane protein</topology>
    </subcellularLocation>
</comment>
<name>A0A1S1MUT8_9GAMM</name>
<comment type="function">
    <text evidence="5">Interacts with outer membrane receptor proteins that carry out high-affinity binding and energy dependent uptake into the periplasmic space of specific substrates. It could act to transduce energy from the cytoplasmic membrane to specific energy-requiring processes in the outer membrane, resulting in the release into the periplasm of ligands bound by these outer membrane proteins.</text>
</comment>
<dbReference type="GO" id="GO:0015031">
    <property type="term" value="P:protein transport"/>
    <property type="evidence" value="ECO:0007669"/>
    <property type="project" value="UniProtKB-UniRule"/>
</dbReference>
<organism evidence="7 8">
    <name type="scientific">Pseudoalteromonas amylolytica</name>
    <dbReference type="NCBI Taxonomy" id="1859457"/>
    <lineage>
        <taxon>Bacteria</taxon>
        <taxon>Pseudomonadati</taxon>
        <taxon>Pseudomonadota</taxon>
        <taxon>Gammaproteobacteria</taxon>
        <taxon>Alteromonadales</taxon>
        <taxon>Pseudoalteromonadaceae</taxon>
        <taxon>Pseudoalteromonas</taxon>
    </lineage>
</organism>
<dbReference type="GO" id="GO:0031992">
    <property type="term" value="F:energy transducer activity"/>
    <property type="evidence" value="ECO:0007669"/>
    <property type="project" value="InterPro"/>
</dbReference>
<dbReference type="PANTHER" id="PTHR11102">
    <property type="entry name" value="SEL-1-LIKE PROTEIN"/>
    <property type="match status" value="1"/>
</dbReference>
<dbReference type="OrthoDB" id="8561742at2"/>